<reference evidence="2" key="1">
    <citation type="journal article" date="2022" name="Mol. Ecol. Resour.">
        <title>The genomes of chicory, endive, great burdock and yacon provide insights into Asteraceae palaeo-polyploidization history and plant inulin production.</title>
        <authorList>
            <person name="Fan W."/>
            <person name="Wang S."/>
            <person name="Wang H."/>
            <person name="Wang A."/>
            <person name="Jiang F."/>
            <person name="Liu H."/>
            <person name="Zhao H."/>
            <person name="Xu D."/>
            <person name="Zhang Y."/>
        </authorList>
    </citation>
    <scope>NUCLEOTIDE SEQUENCE [LARGE SCALE GENOMIC DNA]</scope>
    <source>
        <strain evidence="2">cv. Niubang</strain>
    </source>
</reference>
<name>A0ACB9CKD4_ARCLA</name>
<gene>
    <name evidence="1" type="ORF">L6452_14232</name>
</gene>
<keyword evidence="2" id="KW-1185">Reference proteome</keyword>
<proteinExistence type="predicted"/>
<reference evidence="1 2" key="2">
    <citation type="journal article" date="2022" name="Mol. Ecol. Resour.">
        <title>The genomes of chicory, endive, great burdock and yacon provide insights into Asteraceae paleo-polyploidization history and plant inulin production.</title>
        <authorList>
            <person name="Fan W."/>
            <person name="Wang S."/>
            <person name="Wang H."/>
            <person name="Wang A."/>
            <person name="Jiang F."/>
            <person name="Liu H."/>
            <person name="Zhao H."/>
            <person name="Xu D."/>
            <person name="Zhang Y."/>
        </authorList>
    </citation>
    <scope>NUCLEOTIDE SEQUENCE [LARGE SCALE GENOMIC DNA]</scope>
    <source>
        <strain evidence="2">cv. Niubang</strain>
    </source>
</reference>
<dbReference type="EMBL" id="CM042050">
    <property type="protein sequence ID" value="KAI3734754.1"/>
    <property type="molecule type" value="Genomic_DNA"/>
</dbReference>
<accession>A0ACB9CKD4</accession>
<evidence type="ECO:0000313" key="2">
    <source>
        <dbReference type="Proteomes" id="UP001055879"/>
    </source>
</evidence>
<sequence length="151" mass="16280">MELPPPLGVATSIGYLDTAKISMDASLGGAIIGKGGVNCKQLCRRTGVKLAICDHESDGNPRSIELQGTFEQIKEESSSTTTRAGNASNENPNLVNLVDTLNDSHEDLATNVDTNVNVNNAYNDICFVLQSTRILDTRVWRPCIGIASRKF</sequence>
<evidence type="ECO:0000313" key="1">
    <source>
        <dbReference type="EMBL" id="KAI3734754.1"/>
    </source>
</evidence>
<organism evidence="1 2">
    <name type="scientific">Arctium lappa</name>
    <name type="common">Greater burdock</name>
    <name type="synonym">Lappa major</name>
    <dbReference type="NCBI Taxonomy" id="4217"/>
    <lineage>
        <taxon>Eukaryota</taxon>
        <taxon>Viridiplantae</taxon>
        <taxon>Streptophyta</taxon>
        <taxon>Embryophyta</taxon>
        <taxon>Tracheophyta</taxon>
        <taxon>Spermatophyta</taxon>
        <taxon>Magnoliopsida</taxon>
        <taxon>eudicotyledons</taxon>
        <taxon>Gunneridae</taxon>
        <taxon>Pentapetalae</taxon>
        <taxon>asterids</taxon>
        <taxon>campanulids</taxon>
        <taxon>Asterales</taxon>
        <taxon>Asteraceae</taxon>
        <taxon>Carduoideae</taxon>
        <taxon>Cardueae</taxon>
        <taxon>Arctiinae</taxon>
        <taxon>Arctium</taxon>
    </lineage>
</organism>
<comment type="caution">
    <text evidence="1">The sequence shown here is derived from an EMBL/GenBank/DDBJ whole genome shotgun (WGS) entry which is preliminary data.</text>
</comment>
<dbReference type="Proteomes" id="UP001055879">
    <property type="component" value="Linkage Group LG04"/>
</dbReference>
<protein>
    <submittedName>
        <fullName evidence="1">Uncharacterized protein</fullName>
    </submittedName>
</protein>